<dbReference type="Proteomes" id="UP000886842">
    <property type="component" value="Unassembled WGS sequence"/>
</dbReference>
<protein>
    <submittedName>
        <fullName evidence="2">Uncharacterized protein</fullName>
    </submittedName>
</protein>
<sequence length="157" mass="17014">MTGAVRLSCSERVRACEVGRWSVDHLSTILTARGVRVLDGPSNPRDDLVLSIDRAPEISGASGGGPGAESFRIDRSEAGPDGESLTTVTITGAGSRGLSYAVLELADIVEYSDEPIEAMRAVATGEHRPTTPIRSVLRTMVSEVQDLTWYHDRDFWR</sequence>
<accession>A0A9D1H1P2</accession>
<organism evidence="2 3">
    <name type="scientific">Candidatus Avipropionibacterium avicola</name>
    <dbReference type="NCBI Taxonomy" id="2840701"/>
    <lineage>
        <taxon>Bacteria</taxon>
        <taxon>Bacillati</taxon>
        <taxon>Actinomycetota</taxon>
        <taxon>Actinomycetes</taxon>
        <taxon>Propionibacteriales</taxon>
        <taxon>Propionibacteriaceae</taxon>
        <taxon>Propionibacteriaceae incertae sedis</taxon>
        <taxon>Candidatus Avipropionibacterium</taxon>
    </lineage>
</organism>
<reference evidence="2" key="2">
    <citation type="journal article" date="2021" name="PeerJ">
        <title>Extensive microbial diversity within the chicken gut microbiome revealed by metagenomics and culture.</title>
        <authorList>
            <person name="Gilroy R."/>
            <person name="Ravi A."/>
            <person name="Getino M."/>
            <person name="Pursley I."/>
            <person name="Horton D.L."/>
            <person name="Alikhan N.F."/>
            <person name="Baker D."/>
            <person name="Gharbi K."/>
            <person name="Hall N."/>
            <person name="Watson M."/>
            <person name="Adriaenssens E.M."/>
            <person name="Foster-Nyarko E."/>
            <person name="Jarju S."/>
            <person name="Secka A."/>
            <person name="Antonio M."/>
            <person name="Oren A."/>
            <person name="Chaudhuri R.R."/>
            <person name="La Ragione R."/>
            <person name="Hildebrand F."/>
            <person name="Pallen M.J."/>
        </authorList>
    </citation>
    <scope>NUCLEOTIDE SEQUENCE</scope>
    <source>
        <strain evidence="2">ChiGjej1B1-24693</strain>
    </source>
</reference>
<evidence type="ECO:0000313" key="2">
    <source>
        <dbReference type="EMBL" id="HIT77152.1"/>
    </source>
</evidence>
<name>A0A9D1H1P2_9ACTN</name>
<evidence type="ECO:0000313" key="3">
    <source>
        <dbReference type="Proteomes" id="UP000886842"/>
    </source>
</evidence>
<dbReference type="AlphaFoldDB" id="A0A9D1H1P2"/>
<reference evidence="2" key="1">
    <citation type="submission" date="2020-10" db="EMBL/GenBank/DDBJ databases">
        <authorList>
            <person name="Gilroy R."/>
        </authorList>
    </citation>
    <scope>NUCLEOTIDE SEQUENCE</scope>
    <source>
        <strain evidence="2">ChiGjej1B1-24693</strain>
    </source>
</reference>
<evidence type="ECO:0000256" key="1">
    <source>
        <dbReference type="SAM" id="MobiDB-lite"/>
    </source>
</evidence>
<comment type="caution">
    <text evidence="2">The sequence shown here is derived from an EMBL/GenBank/DDBJ whole genome shotgun (WGS) entry which is preliminary data.</text>
</comment>
<proteinExistence type="predicted"/>
<feature type="non-terminal residue" evidence="2">
    <location>
        <position position="157"/>
    </location>
</feature>
<dbReference type="EMBL" id="DVLP01000468">
    <property type="protein sequence ID" value="HIT77152.1"/>
    <property type="molecule type" value="Genomic_DNA"/>
</dbReference>
<feature type="region of interest" description="Disordered" evidence="1">
    <location>
        <begin position="57"/>
        <end position="84"/>
    </location>
</feature>
<gene>
    <name evidence="2" type="ORF">IAA98_16365</name>
</gene>